<evidence type="ECO:0000256" key="4">
    <source>
        <dbReference type="ARBA" id="ARBA00022490"/>
    </source>
</evidence>
<dbReference type="GO" id="GO:0043565">
    <property type="term" value="F:sequence-specific DNA binding"/>
    <property type="evidence" value="ECO:0007669"/>
    <property type="project" value="TreeGrafter"/>
</dbReference>
<dbReference type="GO" id="GO:0030154">
    <property type="term" value="P:cell differentiation"/>
    <property type="evidence" value="ECO:0007669"/>
    <property type="project" value="UniProtKB-KW"/>
</dbReference>
<dbReference type="Pfam" id="PF13017">
    <property type="entry name" value="Maelstrom"/>
    <property type="match status" value="1"/>
</dbReference>
<feature type="domain" description="Maelstrom" evidence="9">
    <location>
        <begin position="62"/>
        <end position="92"/>
    </location>
</feature>
<evidence type="ECO:0000256" key="5">
    <source>
        <dbReference type="ARBA" id="ARBA00022782"/>
    </source>
</evidence>
<evidence type="ECO:0000256" key="3">
    <source>
        <dbReference type="ARBA" id="ARBA00007057"/>
    </source>
</evidence>
<evidence type="ECO:0000313" key="11">
    <source>
        <dbReference type="Proteomes" id="UP001153714"/>
    </source>
</evidence>
<keyword evidence="7" id="KW-0943">RNA-mediated gene silencing</keyword>
<name>A0A9N9WEB6_9NEOP</name>
<dbReference type="AlphaFoldDB" id="A0A9N9WEB6"/>
<evidence type="ECO:0000256" key="8">
    <source>
        <dbReference type="ARBA" id="ARBA00023242"/>
    </source>
</evidence>
<sequence>MKFTSTGVSFAEIDRREKELKEAQENGRQDIKNIVKLKSFNGDIINEDFYLIDVNYFCKAGNEYIIAESTVLRFNLKDGIKDQYHEIINPGEKCYNKHLC</sequence>
<evidence type="ECO:0000256" key="6">
    <source>
        <dbReference type="ARBA" id="ARBA00023125"/>
    </source>
</evidence>
<dbReference type="GO" id="GO:0007283">
    <property type="term" value="P:spermatogenesis"/>
    <property type="evidence" value="ECO:0007669"/>
    <property type="project" value="TreeGrafter"/>
</dbReference>
<dbReference type="GO" id="GO:0007140">
    <property type="term" value="P:male meiotic nuclear division"/>
    <property type="evidence" value="ECO:0007669"/>
    <property type="project" value="TreeGrafter"/>
</dbReference>
<proteinExistence type="inferred from homology"/>
<dbReference type="OrthoDB" id="24555at2759"/>
<dbReference type="PANTHER" id="PTHR21358">
    <property type="entry name" value="PROTEIN MAELSTROM HOMOLOG"/>
    <property type="match status" value="1"/>
</dbReference>
<accession>A0A9N9WEB6</accession>
<reference evidence="10" key="2">
    <citation type="submission" date="2022-10" db="EMBL/GenBank/DDBJ databases">
        <authorList>
            <consortium name="ENA_rothamsted_submissions"/>
            <consortium name="culmorum"/>
            <person name="King R."/>
        </authorList>
    </citation>
    <scope>NUCLEOTIDE SEQUENCE</scope>
</reference>
<keyword evidence="11" id="KW-1185">Reference proteome</keyword>
<dbReference type="GO" id="GO:0034587">
    <property type="term" value="P:piRNA processing"/>
    <property type="evidence" value="ECO:0007669"/>
    <property type="project" value="TreeGrafter"/>
</dbReference>
<dbReference type="GO" id="GO:0005634">
    <property type="term" value="C:nucleus"/>
    <property type="evidence" value="ECO:0007669"/>
    <property type="project" value="UniProtKB-SubCell"/>
</dbReference>
<keyword evidence="8" id="KW-0539">Nucleus</keyword>
<keyword evidence="4" id="KW-0963">Cytoplasm</keyword>
<evidence type="ECO:0000256" key="7">
    <source>
        <dbReference type="ARBA" id="ARBA00023158"/>
    </source>
</evidence>
<comment type="similarity">
    <text evidence="3">Belongs to the maelstrom family.</text>
</comment>
<organism evidence="10 11">
    <name type="scientific">Diatraea saccharalis</name>
    <name type="common">sugarcane borer</name>
    <dbReference type="NCBI Taxonomy" id="40085"/>
    <lineage>
        <taxon>Eukaryota</taxon>
        <taxon>Metazoa</taxon>
        <taxon>Ecdysozoa</taxon>
        <taxon>Arthropoda</taxon>
        <taxon>Hexapoda</taxon>
        <taxon>Insecta</taxon>
        <taxon>Pterygota</taxon>
        <taxon>Neoptera</taxon>
        <taxon>Endopterygota</taxon>
        <taxon>Lepidoptera</taxon>
        <taxon>Glossata</taxon>
        <taxon>Ditrysia</taxon>
        <taxon>Pyraloidea</taxon>
        <taxon>Crambidae</taxon>
        <taxon>Crambinae</taxon>
        <taxon>Diatraea</taxon>
    </lineage>
</organism>
<comment type="subcellular location">
    <subcellularLocation>
        <location evidence="2">Cytoplasm</location>
    </subcellularLocation>
    <subcellularLocation>
        <location evidence="1">Nucleus</location>
    </subcellularLocation>
</comment>
<dbReference type="InterPro" id="IPR024970">
    <property type="entry name" value="Maelstrom"/>
</dbReference>
<reference evidence="10" key="1">
    <citation type="submission" date="2021-12" db="EMBL/GenBank/DDBJ databases">
        <authorList>
            <person name="King R."/>
        </authorList>
    </citation>
    <scope>NUCLEOTIDE SEQUENCE</scope>
</reference>
<keyword evidence="6" id="KW-0238">DNA-binding</keyword>
<dbReference type="GO" id="GO:0060964">
    <property type="term" value="P:regulation of miRNA-mediated gene silencing"/>
    <property type="evidence" value="ECO:0007669"/>
    <property type="project" value="InterPro"/>
</dbReference>
<protein>
    <recommendedName>
        <fullName evidence="9">Maelstrom domain-containing protein</fullName>
    </recommendedName>
</protein>
<evidence type="ECO:0000256" key="1">
    <source>
        <dbReference type="ARBA" id="ARBA00004123"/>
    </source>
</evidence>
<dbReference type="GO" id="GO:0043186">
    <property type="term" value="C:P granule"/>
    <property type="evidence" value="ECO:0007669"/>
    <property type="project" value="TreeGrafter"/>
</dbReference>
<dbReference type="Proteomes" id="UP001153714">
    <property type="component" value="Chromosome 19"/>
</dbReference>
<evidence type="ECO:0000259" key="9">
    <source>
        <dbReference type="Pfam" id="PF13017"/>
    </source>
</evidence>
<gene>
    <name evidence="10" type="ORF">DIATSA_LOCUS6203</name>
</gene>
<evidence type="ECO:0000313" key="10">
    <source>
        <dbReference type="EMBL" id="CAG9788401.1"/>
    </source>
</evidence>
<dbReference type="GO" id="GO:0045892">
    <property type="term" value="P:negative regulation of DNA-templated transcription"/>
    <property type="evidence" value="ECO:0007669"/>
    <property type="project" value="TreeGrafter"/>
</dbReference>
<dbReference type="EMBL" id="OU893350">
    <property type="protein sequence ID" value="CAG9788401.1"/>
    <property type="molecule type" value="Genomic_DNA"/>
</dbReference>
<keyword evidence="5" id="KW-0221">Differentiation</keyword>
<evidence type="ECO:0000256" key="2">
    <source>
        <dbReference type="ARBA" id="ARBA00004496"/>
    </source>
</evidence>
<dbReference type="InterPro" id="IPR039259">
    <property type="entry name" value="Protein_maelstrom"/>
</dbReference>
<dbReference type="PANTHER" id="PTHR21358:SF4">
    <property type="entry name" value="PROTEIN MAELSTROM HOMOLOG"/>
    <property type="match status" value="1"/>
</dbReference>